<dbReference type="EMBL" id="CM016553">
    <property type="protein sequence ID" value="TKW30099.1"/>
    <property type="molecule type" value="Genomic_DNA"/>
</dbReference>
<sequence>MTSYLKFISMLQLATPYRTISEPKHFCDRGWLETASKRSPVRRRGGWPTSDEELCSSSARKNRPRIANFHLQVLLGRHTSYGSGLYCSILMTGGNGFVKTCQLLEF</sequence>
<dbReference type="Gramene" id="TKW30099">
    <property type="protein sequence ID" value="TKW30099"/>
    <property type="gene ID" value="SEVIR_2G012200v2"/>
</dbReference>
<accession>A0A4U6VQN1</accession>
<evidence type="ECO:0000313" key="1">
    <source>
        <dbReference type="EMBL" id="TKW30099.1"/>
    </source>
</evidence>
<evidence type="ECO:0000313" key="2">
    <source>
        <dbReference type="Proteomes" id="UP000298652"/>
    </source>
</evidence>
<gene>
    <name evidence="1" type="ORF">SEVIR_2G012200v2</name>
</gene>
<name>A0A4U6VQN1_SETVI</name>
<organism evidence="1 2">
    <name type="scientific">Setaria viridis</name>
    <name type="common">Green bristlegrass</name>
    <name type="synonym">Setaria italica subsp. viridis</name>
    <dbReference type="NCBI Taxonomy" id="4556"/>
    <lineage>
        <taxon>Eukaryota</taxon>
        <taxon>Viridiplantae</taxon>
        <taxon>Streptophyta</taxon>
        <taxon>Embryophyta</taxon>
        <taxon>Tracheophyta</taxon>
        <taxon>Spermatophyta</taxon>
        <taxon>Magnoliopsida</taxon>
        <taxon>Liliopsida</taxon>
        <taxon>Poales</taxon>
        <taxon>Poaceae</taxon>
        <taxon>PACMAD clade</taxon>
        <taxon>Panicoideae</taxon>
        <taxon>Panicodae</taxon>
        <taxon>Paniceae</taxon>
        <taxon>Cenchrinae</taxon>
        <taxon>Setaria</taxon>
    </lineage>
</organism>
<dbReference type="AlphaFoldDB" id="A0A4U6VQN1"/>
<keyword evidence="2" id="KW-1185">Reference proteome</keyword>
<dbReference type="Proteomes" id="UP000298652">
    <property type="component" value="Chromosome 2"/>
</dbReference>
<protein>
    <submittedName>
        <fullName evidence="1">Uncharacterized protein</fullName>
    </submittedName>
</protein>
<proteinExistence type="predicted"/>
<reference evidence="1" key="1">
    <citation type="submission" date="2019-03" db="EMBL/GenBank/DDBJ databases">
        <title>WGS assembly of Setaria viridis.</title>
        <authorList>
            <person name="Huang P."/>
            <person name="Jenkins J."/>
            <person name="Grimwood J."/>
            <person name="Barry K."/>
            <person name="Healey A."/>
            <person name="Mamidi S."/>
            <person name="Sreedasyam A."/>
            <person name="Shu S."/>
            <person name="Feldman M."/>
            <person name="Wu J."/>
            <person name="Yu Y."/>
            <person name="Chen C."/>
            <person name="Johnson J."/>
            <person name="Rokhsar D."/>
            <person name="Baxter I."/>
            <person name="Schmutz J."/>
            <person name="Brutnell T."/>
            <person name="Kellogg E."/>
        </authorList>
    </citation>
    <scope>NUCLEOTIDE SEQUENCE [LARGE SCALE GENOMIC DNA]</scope>
</reference>